<keyword evidence="2 4" id="KW-0442">Lipid degradation</keyword>
<keyword evidence="1 4" id="KW-0378">Hydrolase</keyword>
<dbReference type="Gene3D" id="3.40.1090.10">
    <property type="entry name" value="Cytosolic phospholipase A2 catalytic domain"/>
    <property type="match status" value="1"/>
</dbReference>
<dbReference type="InterPro" id="IPR002641">
    <property type="entry name" value="PNPLA_dom"/>
</dbReference>
<feature type="active site" description="Proton acceptor" evidence="4">
    <location>
        <position position="231"/>
    </location>
</feature>
<proteinExistence type="predicted"/>
<dbReference type="PANTHER" id="PTHR14226">
    <property type="entry name" value="NEUROPATHY TARGET ESTERASE/SWISS CHEESE D.MELANOGASTER"/>
    <property type="match status" value="1"/>
</dbReference>
<comment type="caution">
    <text evidence="4">Lacks conserved residue(s) required for the propagation of feature annotation.</text>
</comment>
<keyword evidence="3 4" id="KW-0443">Lipid metabolism</keyword>
<evidence type="ECO:0000256" key="2">
    <source>
        <dbReference type="ARBA" id="ARBA00022963"/>
    </source>
</evidence>
<dbReference type="GO" id="GO:0016042">
    <property type="term" value="P:lipid catabolic process"/>
    <property type="evidence" value="ECO:0007669"/>
    <property type="project" value="UniProtKB-UniRule"/>
</dbReference>
<evidence type="ECO:0000313" key="6">
    <source>
        <dbReference type="EMBL" id="TDP12081.1"/>
    </source>
</evidence>
<evidence type="ECO:0000256" key="1">
    <source>
        <dbReference type="ARBA" id="ARBA00022801"/>
    </source>
</evidence>
<dbReference type="InterPro" id="IPR016035">
    <property type="entry name" value="Acyl_Trfase/lysoPLipase"/>
</dbReference>
<protein>
    <submittedName>
        <fullName evidence="6">NTE family protein</fullName>
    </submittedName>
</protein>
<reference evidence="6 7" key="1">
    <citation type="submission" date="2019-03" db="EMBL/GenBank/DDBJ databases">
        <title>Genomic Encyclopedia of Type Strains, Phase IV (KMG-IV): sequencing the most valuable type-strain genomes for metagenomic binning, comparative biology and taxonomic classification.</title>
        <authorList>
            <person name="Goeker M."/>
        </authorList>
    </citation>
    <scope>NUCLEOTIDE SEQUENCE [LARGE SCALE GENOMIC DNA]</scope>
    <source>
        <strain evidence="6 7">DSM 25082</strain>
    </source>
</reference>
<dbReference type="PROSITE" id="PS51635">
    <property type="entry name" value="PNPLA"/>
    <property type="match status" value="1"/>
</dbReference>
<gene>
    <name evidence="6" type="ORF">DFR39_102469</name>
</gene>
<dbReference type="GO" id="GO:0016787">
    <property type="term" value="F:hydrolase activity"/>
    <property type="evidence" value="ECO:0007669"/>
    <property type="project" value="UniProtKB-UniRule"/>
</dbReference>
<feature type="active site" description="Nucleophile" evidence="4">
    <location>
        <position position="61"/>
    </location>
</feature>
<dbReference type="OrthoDB" id="9798773at2"/>
<comment type="caution">
    <text evidence="6">The sequence shown here is derived from an EMBL/GenBank/DDBJ whole genome shotgun (WGS) entry which is preliminary data.</text>
</comment>
<dbReference type="EMBL" id="SNXE01000002">
    <property type="protein sequence ID" value="TDP12081.1"/>
    <property type="molecule type" value="Genomic_DNA"/>
</dbReference>
<sequence>MQLVPPSNNATPPATGLILTGGGARAAYQVGVLAALAQLRRDAGMGGSGAPNPFPIIAGTSAGAINAATLASYADDFDAAVDGLMHIWQNIHVDQVYAADSLGVIRTGARWMTMMSLGWALARWRRSRPRSLLDNAPLRELLARWTRLERLDEMLARGHLRALAISGSSYTSGQHVTFYQTREPIEPWLRSQRLAVRTELTLSHLMASSAIPFIFPAEEIELGGQKEWFGDGSMRQSAPISPAVHLGAQRVLVIGAGRMHEPTGSRPVVNTGHPSMAQIAGHALSNIFLDALAVDVERMQRINHTLSLLSPEARRNTSLRPVDVLVIAPSRRLDDMAAEHQGSLPPPIRAMLRGVGVNGEGRQASGSALTSYLLFEPSYTGELIMLGMTDTLARRAEVQQFFGWPTRAPSVDPAMMRKRRAGFAQAAKA</sequence>
<dbReference type="RefSeq" id="WP_133602830.1">
    <property type="nucleotide sequence ID" value="NZ_JAUFPJ010000002.1"/>
</dbReference>
<dbReference type="SUPFAM" id="SSF52151">
    <property type="entry name" value="FabD/lysophospholipase-like"/>
    <property type="match status" value="1"/>
</dbReference>
<keyword evidence="7" id="KW-1185">Reference proteome</keyword>
<feature type="short sequence motif" description="GXSXG" evidence="4">
    <location>
        <begin position="59"/>
        <end position="63"/>
    </location>
</feature>
<feature type="domain" description="PNPLA" evidence="5">
    <location>
        <begin position="17"/>
        <end position="244"/>
    </location>
</feature>
<accession>A0A4R6N909</accession>
<evidence type="ECO:0000256" key="3">
    <source>
        <dbReference type="ARBA" id="ARBA00023098"/>
    </source>
</evidence>
<dbReference type="Pfam" id="PF01734">
    <property type="entry name" value="Patatin"/>
    <property type="match status" value="1"/>
</dbReference>
<evidence type="ECO:0000313" key="7">
    <source>
        <dbReference type="Proteomes" id="UP000295357"/>
    </source>
</evidence>
<organism evidence="6 7">
    <name type="scientific">Roseateles asaccharophilus</name>
    <dbReference type="NCBI Taxonomy" id="582607"/>
    <lineage>
        <taxon>Bacteria</taxon>
        <taxon>Pseudomonadati</taxon>
        <taxon>Pseudomonadota</taxon>
        <taxon>Betaproteobacteria</taxon>
        <taxon>Burkholderiales</taxon>
        <taxon>Sphaerotilaceae</taxon>
        <taxon>Roseateles</taxon>
    </lineage>
</organism>
<dbReference type="AlphaFoldDB" id="A0A4R6N909"/>
<dbReference type="InterPro" id="IPR050301">
    <property type="entry name" value="NTE"/>
</dbReference>
<dbReference type="Proteomes" id="UP000295357">
    <property type="component" value="Unassembled WGS sequence"/>
</dbReference>
<name>A0A4R6N909_9BURK</name>
<dbReference type="PANTHER" id="PTHR14226:SF57">
    <property type="entry name" value="BLR7027 PROTEIN"/>
    <property type="match status" value="1"/>
</dbReference>
<evidence type="ECO:0000259" key="5">
    <source>
        <dbReference type="PROSITE" id="PS51635"/>
    </source>
</evidence>
<evidence type="ECO:0000256" key="4">
    <source>
        <dbReference type="PROSITE-ProRule" id="PRU01161"/>
    </source>
</evidence>